<feature type="domain" description="Solute-binding protein family 5" evidence="6">
    <location>
        <begin position="78"/>
        <end position="460"/>
    </location>
</feature>
<evidence type="ECO:0000313" key="7">
    <source>
        <dbReference type="EMBL" id="MFC6260857.1"/>
    </source>
</evidence>
<accession>A0ABW1THW5</accession>
<feature type="signal peptide" evidence="5">
    <location>
        <begin position="1"/>
        <end position="21"/>
    </location>
</feature>
<comment type="subcellular location">
    <subcellularLocation>
        <location evidence="1">Cell envelope</location>
    </subcellularLocation>
</comment>
<evidence type="ECO:0000256" key="1">
    <source>
        <dbReference type="ARBA" id="ARBA00004196"/>
    </source>
</evidence>
<evidence type="ECO:0000256" key="5">
    <source>
        <dbReference type="SAM" id="SignalP"/>
    </source>
</evidence>
<sequence>MKINSAVKLGTVATFAAVLLAACGSSSNSSESSKQTLNWMESSALPSMDSSTATDVVSGETMNNTGEGLLRIGKNSSIHPGVAKSYKVSKDGKTYTFNLRKSNWSNGDKVTAKDFVYAWQRTVNPKTASQYAYMYAQVKNANAIMNKKKAVSTLGIKAVGDYKVVVTLTQATSYFPSLVASPMFFPQNESVVQKYGKKYATNAQDNVYNGPFKLTYWTGTSDNWSMSKNTKYWNAKNVKLKKVNFKTIKDPQTALSQYQSGKLDATYLSGQQPKNYKNSKEYVERKSASTFYIEMNEKKDSMMKNKKARQALSLAINRNQFVNKILQDGSTAASGLVSTGLATKNGKDFNTDAAVPSATSYNLKKAKQLWKEALKETGRSSYSLTLTADDTPAGKNSAEFIQSQWAKLGNIKVTNSNLPFKTRLARSQSGDFDAVISAWGADFPDPISFLSLFTSGNSYNNGKWSSKAYDTYVGNATGKDANNSTARWNDLVNAQKTILNEQGIIPVYQQGKAQLVKSKVQGLVYFPTGANWDFSKAYIK</sequence>
<dbReference type="PANTHER" id="PTHR30290:SF10">
    <property type="entry name" value="PERIPLASMIC OLIGOPEPTIDE-BINDING PROTEIN-RELATED"/>
    <property type="match status" value="1"/>
</dbReference>
<dbReference type="Gene3D" id="3.40.190.10">
    <property type="entry name" value="Periplasmic binding protein-like II"/>
    <property type="match status" value="1"/>
</dbReference>
<reference evidence="8" key="1">
    <citation type="journal article" date="2019" name="Int. J. Syst. Evol. Microbiol.">
        <title>The Global Catalogue of Microorganisms (GCM) 10K type strain sequencing project: providing services to taxonomists for standard genome sequencing and annotation.</title>
        <authorList>
            <consortium name="The Broad Institute Genomics Platform"/>
            <consortium name="The Broad Institute Genome Sequencing Center for Infectious Disease"/>
            <person name="Wu L."/>
            <person name="Ma J."/>
        </authorList>
    </citation>
    <scope>NUCLEOTIDE SEQUENCE [LARGE SCALE GENOMIC DNA]</scope>
    <source>
        <strain evidence="8">CCM 8908</strain>
    </source>
</reference>
<dbReference type="InterPro" id="IPR000914">
    <property type="entry name" value="SBP_5_dom"/>
</dbReference>
<dbReference type="PIRSF" id="PIRSF002741">
    <property type="entry name" value="MppA"/>
    <property type="match status" value="1"/>
</dbReference>
<dbReference type="CDD" id="cd08504">
    <property type="entry name" value="PBP2_OppA"/>
    <property type="match status" value="1"/>
</dbReference>
<dbReference type="PANTHER" id="PTHR30290">
    <property type="entry name" value="PERIPLASMIC BINDING COMPONENT OF ABC TRANSPORTER"/>
    <property type="match status" value="1"/>
</dbReference>
<dbReference type="PROSITE" id="PS51257">
    <property type="entry name" value="PROKAR_LIPOPROTEIN"/>
    <property type="match status" value="1"/>
</dbReference>
<evidence type="ECO:0000259" key="6">
    <source>
        <dbReference type="Pfam" id="PF00496"/>
    </source>
</evidence>
<dbReference type="Pfam" id="PF00496">
    <property type="entry name" value="SBP_bac_5"/>
    <property type="match status" value="1"/>
</dbReference>
<evidence type="ECO:0000256" key="3">
    <source>
        <dbReference type="ARBA" id="ARBA00022448"/>
    </source>
</evidence>
<feature type="chain" id="PRO_5046203536" evidence="5">
    <location>
        <begin position="22"/>
        <end position="540"/>
    </location>
</feature>
<dbReference type="EMBL" id="JBHSSI010000046">
    <property type="protein sequence ID" value="MFC6260857.1"/>
    <property type="molecule type" value="Genomic_DNA"/>
</dbReference>
<evidence type="ECO:0000313" key="8">
    <source>
        <dbReference type="Proteomes" id="UP001596283"/>
    </source>
</evidence>
<dbReference type="Proteomes" id="UP001596283">
    <property type="component" value="Unassembled WGS sequence"/>
</dbReference>
<evidence type="ECO:0000256" key="2">
    <source>
        <dbReference type="ARBA" id="ARBA00005695"/>
    </source>
</evidence>
<dbReference type="InterPro" id="IPR039424">
    <property type="entry name" value="SBP_5"/>
</dbReference>
<dbReference type="Gene3D" id="3.10.105.10">
    <property type="entry name" value="Dipeptide-binding Protein, Domain 3"/>
    <property type="match status" value="1"/>
</dbReference>
<gene>
    <name evidence="7" type="ORF">ACFP1C_07905</name>
</gene>
<proteinExistence type="inferred from homology"/>
<organism evidence="7 8">
    <name type="scientific">Levilactobacillus fujinensis</name>
    <dbReference type="NCBI Taxonomy" id="2486024"/>
    <lineage>
        <taxon>Bacteria</taxon>
        <taxon>Bacillati</taxon>
        <taxon>Bacillota</taxon>
        <taxon>Bacilli</taxon>
        <taxon>Lactobacillales</taxon>
        <taxon>Lactobacillaceae</taxon>
        <taxon>Levilactobacillus</taxon>
    </lineage>
</organism>
<protein>
    <submittedName>
        <fullName evidence="7">Peptide ABC transporter substrate-binding protein</fullName>
    </submittedName>
</protein>
<keyword evidence="8" id="KW-1185">Reference proteome</keyword>
<dbReference type="SUPFAM" id="SSF53850">
    <property type="entry name" value="Periplasmic binding protein-like II"/>
    <property type="match status" value="1"/>
</dbReference>
<keyword evidence="4 5" id="KW-0732">Signal</keyword>
<comment type="similarity">
    <text evidence="2">Belongs to the bacterial solute-binding protein 5 family.</text>
</comment>
<dbReference type="Gene3D" id="3.90.76.10">
    <property type="entry name" value="Dipeptide-binding Protein, Domain 1"/>
    <property type="match status" value="1"/>
</dbReference>
<dbReference type="RefSeq" id="WP_125688396.1">
    <property type="nucleotide sequence ID" value="NZ_JBHSSI010000046.1"/>
</dbReference>
<keyword evidence="3" id="KW-0813">Transport</keyword>
<dbReference type="InterPro" id="IPR030678">
    <property type="entry name" value="Peptide/Ni-bd"/>
</dbReference>
<comment type="caution">
    <text evidence="7">The sequence shown here is derived from an EMBL/GenBank/DDBJ whole genome shotgun (WGS) entry which is preliminary data.</text>
</comment>
<name>A0ABW1THW5_9LACO</name>
<evidence type="ECO:0000256" key="4">
    <source>
        <dbReference type="ARBA" id="ARBA00022729"/>
    </source>
</evidence>